<dbReference type="Pfam" id="PF13472">
    <property type="entry name" value="Lipase_GDSL_2"/>
    <property type="match status" value="1"/>
</dbReference>
<protein>
    <recommendedName>
        <fullName evidence="1">SGNH hydrolase-type esterase domain-containing protein</fullName>
    </recommendedName>
</protein>
<dbReference type="GO" id="GO:0004622">
    <property type="term" value="F:phosphatidylcholine lysophospholipase activity"/>
    <property type="evidence" value="ECO:0007669"/>
    <property type="project" value="TreeGrafter"/>
</dbReference>
<reference evidence="3" key="2">
    <citation type="submission" date="2016-03" db="EMBL/GenBank/DDBJ databases">
        <authorList>
            <person name="Ploux O."/>
        </authorList>
    </citation>
    <scope>NUCLEOTIDE SEQUENCE [LARGE SCALE GENOMIC DNA]</scope>
    <source>
        <strain evidence="3">PP9</strain>
    </source>
</reference>
<feature type="domain" description="SGNH hydrolase-type esterase" evidence="1">
    <location>
        <begin position="10"/>
        <end position="197"/>
    </location>
</feature>
<dbReference type="InterPro" id="IPR013830">
    <property type="entry name" value="SGNH_hydro"/>
</dbReference>
<sequence length="213" mass="23983">MSYNSLQYIAIGDSLTAGIGIPFLNSGFPEFYRKLSEHTLEKRIYLHKFGKSGATTGDILNMLDFPTVRRAIKCANIITITAGGNDLINAAKNLLRHNDKKSVIHAMQQSQENYSKIIKKIQIIDKENPSILRLMNLYNPFPHIPVAEEAIKTFNIAISRFAKQKNIKVADVYHVFSGKEKALLSKDGVHPNQEGYHQMALTFSKLGYAPLEY</sequence>
<dbReference type="Proteomes" id="UP000076021">
    <property type="component" value="Chromosome"/>
</dbReference>
<evidence type="ECO:0000259" key="1">
    <source>
        <dbReference type="Pfam" id="PF13472"/>
    </source>
</evidence>
<reference evidence="2 3" key="1">
    <citation type="journal article" date="2016" name="Genome Announc.">
        <title>Whole-Genome Sequence of Rummeliibacillus stabekisii Strain PP9 Isolated from Antarctic Soil.</title>
        <authorList>
            <person name="da Mota F.F."/>
            <person name="Vollu R.E."/>
            <person name="Jurelevicius D."/>
            <person name="Seldin L."/>
        </authorList>
    </citation>
    <scope>NUCLEOTIDE SEQUENCE [LARGE SCALE GENOMIC DNA]</scope>
    <source>
        <strain evidence="2 3">PP9</strain>
    </source>
</reference>
<evidence type="ECO:0000313" key="2">
    <source>
        <dbReference type="EMBL" id="AMW98731.1"/>
    </source>
</evidence>
<dbReference type="PANTHER" id="PTHR30383:SF27">
    <property type="entry name" value="SPORE GERMINATION LIPASE LIPC"/>
    <property type="match status" value="1"/>
</dbReference>
<accession>A0A143HBR3</accession>
<keyword evidence="3" id="KW-1185">Reference proteome</keyword>
<dbReference type="PANTHER" id="PTHR30383">
    <property type="entry name" value="THIOESTERASE 1/PROTEASE 1/LYSOPHOSPHOLIPASE L1"/>
    <property type="match status" value="1"/>
</dbReference>
<gene>
    <name evidence="2" type="ORF">ATY39_04290</name>
</gene>
<dbReference type="RefSeq" id="WP_066786328.1">
    <property type="nucleotide sequence ID" value="NZ_CP014806.1"/>
</dbReference>
<evidence type="ECO:0000313" key="3">
    <source>
        <dbReference type="Proteomes" id="UP000076021"/>
    </source>
</evidence>
<organism evidence="2 3">
    <name type="scientific">Rummeliibacillus stabekisii</name>
    <dbReference type="NCBI Taxonomy" id="241244"/>
    <lineage>
        <taxon>Bacteria</taxon>
        <taxon>Bacillati</taxon>
        <taxon>Bacillota</taxon>
        <taxon>Bacilli</taxon>
        <taxon>Bacillales</taxon>
        <taxon>Caryophanaceae</taxon>
        <taxon>Rummeliibacillus</taxon>
    </lineage>
</organism>
<dbReference type="OrthoDB" id="26855at2"/>
<dbReference type="AlphaFoldDB" id="A0A143HBR3"/>
<dbReference type="InterPro" id="IPR036514">
    <property type="entry name" value="SGNH_hydro_sf"/>
</dbReference>
<dbReference type="EMBL" id="CP014806">
    <property type="protein sequence ID" value="AMW98731.1"/>
    <property type="molecule type" value="Genomic_DNA"/>
</dbReference>
<dbReference type="SUPFAM" id="SSF52266">
    <property type="entry name" value="SGNH hydrolase"/>
    <property type="match status" value="1"/>
</dbReference>
<dbReference type="KEGG" id="rst:ATY39_04290"/>
<dbReference type="STRING" id="241244.ATY39_04290"/>
<proteinExistence type="predicted"/>
<dbReference type="InterPro" id="IPR051532">
    <property type="entry name" value="Ester_Hydrolysis_Enzymes"/>
</dbReference>
<name>A0A143HBR3_9BACL</name>
<dbReference type="Gene3D" id="3.40.50.1110">
    <property type="entry name" value="SGNH hydrolase"/>
    <property type="match status" value="1"/>
</dbReference>